<name>A0AAD5RB54_PARTN</name>
<dbReference type="Proteomes" id="UP001196413">
    <property type="component" value="Unassembled WGS sequence"/>
</dbReference>
<proteinExistence type="predicted"/>
<dbReference type="EMBL" id="JAHQIW010007180">
    <property type="protein sequence ID" value="KAJ1372746.1"/>
    <property type="molecule type" value="Genomic_DNA"/>
</dbReference>
<keyword evidence="2" id="KW-1185">Reference proteome</keyword>
<organism evidence="1 2">
    <name type="scientific">Parelaphostrongylus tenuis</name>
    <name type="common">Meningeal worm</name>
    <dbReference type="NCBI Taxonomy" id="148309"/>
    <lineage>
        <taxon>Eukaryota</taxon>
        <taxon>Metazoa</taxon>
        <taxon>Ecdysozoa</taxon>
        <taxon>Nematoda</taxon>
        <taxon>Chromadorea</taxon>
        <taxon>Rhabditida</taxon>
        <taxon>Rhabditina</taxon>
        <taxon>Rhabditomorpha</taxon>
        <taxon>Strongyloidea</taxon>
        <taxon>Metastrongylidae</taxon>
        <taxon>Parelaphostrongylus</taxon>
    </lineage>
</organism>
<protein>
    <submittedName>
        <fullName evidence="1">Uncharacterized protein</fullName>
    </submittedName>
</protein>
<reference evidence="1" key="1">
    <citation type="submission" date="2021-06" db="EMBL/GenBank/DDBJ databases">
        <title>Parelaphostrongylus tenuis whole genome reference sequence.</title>
        <authorList>
            <person name="Garwood T.J."/>
            <person name="Larsen P.A."/>
            <person name="Fountain-Jones N.M."/>
            <person name="Garbe J.R."/>
            <person name="Macchietto M.G."/>
            <person name="Kania S.A."/>
            <person name="Gerhold R.W."/>
            <person name="Richards J.E."/>
            <person name="Wolf T.M."/>
        </authorList>
    </citation>
    <scope>NUCLEOTIDE SEQUENCE</scope>
    <source>
        <strain evidence="1">MNPRO001-30</strain>
        <tissue evidence="1">Meninges</tissue>
    </source>
</reference>
<sequence>MDQFRYQLRSEFKFRFYAQINNEIYNTIFQRVHHHCPQLSTIVLQKFESARSIIPAPLDRKTLDIFFQSH</sequence>
<evidence type="ECO:0000313" key="2">
    <source>
        <dbReference type="Proteomes" id="UP001196413"/>
    </source>
</evidence>
<evidence type="ECO:0000313" key="1">
    <source>
        <dbReference type="EMBL" id="KAJ1372746.1"/>
    </source>
</evidence>
<comment type="caution">
    <text evidence="1">The sequence shown here is derived from an EMBL/GenBank/DDBJ whole genome shotgun (WGS) entry which is preliminary data.</text>
</comment>
<dbReference type="AlphaFoldDB" id="A0AAD5RB54"/>
<gene>
    <name evidence="1" type="ORF">KIN20_034987</name>
</gene>
<accession>A0AAD5RB54</accession>